<proteinExistence type="predicted"/>
<organism evidence="3 4">
    <name type="scientific">Cucumis melo var. makuwa</name>
    <name type="common">Oriental melon</name>
    <dbReference type="NCBI Taxonomy" id="1194695"/>
    <lineage>
        <taxon>Eukaryota</taxon>
        <taxon>Viridiplantae</taxon>
        <taxon>Streptophyta</taxon>
        <taxon>Embryophyta</taxon>
        <taxon>Tracheophyta</taxon>
        <taxon>Spermatophyta</taxon>
        <taxon>Magnoliopsida</taxon>
        <taxon>eudicotyledons</taxon>
        <taxon>Gunneridae</taxon>
        <taxon>Pentapetalae</taxon>
        <taxon>rosids</taxon>
        <taxon>fabids</taxon>
        <taxon>Cucurbitales</taxon>
        <taxon>Cucurbitaceae</taxon>
        <taxon>Benincaseae</taxon>
        <taxon>Cucumis</taxon>
    </lineage>
</organism>
<dbReference type="InterPro" id="IPR001878">
    <property type="entry name" value="Znf_CCHC"/>
</dbReference>
<comment type="caution">
    <text evidence="3">The sequence shown here is derived from an EMBL/GenBank/DDBJ whole genome shotgun (WGS) entry which is preliminary data.</text>
</comment>
<dbReference type="GO" id="GO:0003676">
    <property type="term" value="F:nucleic acid binding"/>
    <property type="evidence" value="ECO:0007669"/>
    <property type="project" value="InterPro"/>
</dbReference>
<evidence type="ECO:0000256" key="1">
    <source>
        <dbReference type="PROSITE-ProRule" id="PRU00047"/>
    </source>
</evidence>
<keyword evidence="1" id="KW-0479">Metal-binding</keyword>
<evidence type="ECO:0000259" key="2">
    <source>
        <dbReference type="PROSITE" id="PS50158"/>
    </source>
</evidence>
<dbReference type="PROSITE" id="PS50158">
    <property type="entry name" value="ZF_CCHC"/>
    <property type="match status" value="1"/>
</dbReference>
<accession>A0A5D3BVU5</accession>
<reference evidence="3 4" key="1">
    <citation type="submission" date="2019-08" db="EMBL/GenBank/DDBJ databases">
        <title>Draft genome sequences of two oriental melons (Cucumis melo L. var makuwa).</title>
        <authorList>
            <person name="Kwon S.-Y."/>
        </authorList>
    </citation>
    <scope>NUCLEOTIDE SEQUENCE [LARGE SCALE GENOMIC DNA]</scope>
    <source>
        <strain evidence="4">cv. Chang Bougi</strain>
        <tissue evidence="3">Leaf</tissue>
    </source>
</reference>
<keyword evidence="1" id="KW-0862">Zinc</keyword>
<protein>
    <submittedName>
        <fullName evidence="3">Ty3-gypsy retrotransposon protein</fullName>
    </submittedName>
</protein>
<dbReference type="InterPro" id="IPR012337">
    <property type="entry name" value="RNaseH-like_sf"/>
</dbReference>
<gene>
    <name evidence="3" type="ORF">E5676_scaffold298G00060</name>
</gene>
<dbReference type="PANTHER" id="PTHR45835:SF91">
    <property type="entry name" value="RETROTRANSPOSON, TY3-GYPSY SUBCLASS-LIKE PROTEIN"/>
    <property type="match status" value="1"/>
</dbReference>
<dbReference type="AlphaFoldDB" id="A0A5D3BVU5"/>
<dbReference type="InterPro" id="IPR036397">
    <property type="entry name" value="RNaseH_sf"/>
</dbReference>
<feature type="domain" description="CCHC-type" evidence="2">
    <location>
        <begin position="130"/>
        <end position="145"/>
    </location>
</feature>
<dbReference type="SUPFAM" id="SSF57756">
    <property type="entry name" value="Retrovirus zinc finger-like domains"/>
    <property type="match status" value="1"/>
</dbReference>
<dbReference type="InterPro" id="IPR036875">
    <property type="entry name" value="Znf_CCHC_sf"/>
</dbReference>
<dbReference type="Gene3D" id="3.30.420.10">
    <property type="entry name" value="Ribonuclease H-like superfamily/Ribonuclease H"/>
    <property type="match status" value="1"/>
</dbReference>
<dbReference type="Gene3D" id="1.10.340.70">
    <property type="match status" value="1"/>
</dbReference>
<dbReference type="InterPro" id="IPR041588">
    <property type="entry name" value="Integrase_H2C2"/>
</dbReference>
<dbReference type="Gene3D" id="4.10.60.10">
    <property type="entry name" value="Zinc finger, CCHC-type"/>
    <property type="match status" value="1"/>
</dbReference>
<dbReference type="Proteomes" id="UP000321947">
    <property type="component" value="Unassembled WGS sequence"/>
</dbReference>
<dbReference type="SUPFAM" id="SSF53098">
    <property type="entry name" value="Ribonuclease H-like"/>
    <property type="match status" value="1"/>
</dbReference>
<dbReference type="SMART" id="SM00343">
    <property type="entry name" value="ZnF_C2HC"/>
    <property type="match status" value="1"/>
</dbReference>
<dbReference type="Pfam" id="PF00098">
    <property type="entry name" value="zf-CCHC"/>
    <property type="match status" value="1"/>
</dbReference>
<dbReference type="EMBL" id="SSTD01015292">
    <property type="protein sequence ID" value="TYK03200.1"/>
    <property type="molecule type" value="Genomic_DNA"/>
</dbReference>
<name>A0A5D3BVU5_CUCMM</name>
<evidence type="ECO:0000313" key="4">
    <source>
        <dbReference type="Proteomes" id="UP000321947"/>
    </source>
</evidence>
<evidence type="ECO:0000313" key="3">
    <source>
        <dbReference type="EMBL" id="TYK03200.1"/>
    </source>
</evidence>
<dbReference type="Pfam" id="PF17921">
    <property type="entry name" value="Integrase_H2C2"/>
    <property type="match status" value="1"/>
</dbReference>
<dbReference type="PANTHER" id="PTHR45835">
    <property type="entry name" value="YALI0A06105P"/>
    <property type="match status" value="1"/>
</dbReference>
<keyword evidence="1" id="KW-0863">Zinc-finger</keyword>
<sequence length="261" mass="29140">MHPGSTKMYRDLRCVYWWRNMKREVADFVSICLVCQQVKAHRQRPVGLLQPLSVPGWKWESVSMDFITGLPRTLKGYTMIWVVVDRLTKSSHFILGKSTYTTKEVARGKPLCTTCGKHHLGHCLFGTNTCFKCEQDGHIANRCPEPGSISTTTGRNPPPDFLLLLLFSVKTLTPPPSFPSSSFRSRRCRQGSPPHLVVFAQAQSPSLPSLHLRKPPVAILLCASSSLAVIFPNRVSLASLRLSYVPSVSLLKPNPNHPLQL</sequence>
<dbReference type="GO" id="GO:0008270">
    <property type="term" value="F:zinc ion binding"/>
    <property type="evidence" value="ECO:0007669"/>
    <property type="project" value="UniProtKB-KW"/>
</dbReference>